<dbReference type="InterPro" id="IPR032675">
    <property type="entry name" value="LRR_dom_sf"/>
</dbReference>
<sequence>MCAGLPCCGALGQHHCPERWQEDHNLLLVHGLERPSKLEILQKSMLEMETISCGNITDKDIIALHRLRNLNYLLLSDLPGMREKGKLIQAFKTTLPSLESKLDLK</sequence>
<dbReference type="Gene3D" id="3.80.10.10">
    <property type="entry name" value="Ribonuclease Inhibitor"/>
    <property type="match status" value="1"/>
</dbReference>
<proteinExistence type="predicted"/>
<protein>
    <submittedName>
        <fullName evidence="1">(raccoon dog) hypothetical protein</fullName>
    </submittedName>
</protein>
<reference evidence="1" key="1">
    <citation type="submission" date="2020-12" db="EMBL/GenBank/DDBJ databases">
        <authorList>
            <consortium name="Molecular Ecology Group"/>
        </authorList>
    </citation>
    <scope>NUCLEOTIDE SEQUENCE</scope>
    <source>
        <strain evidence="1">TBG_1078</strain>
    </source>
</reference>
<dbReference type="Proteomes" id="UP000645828">
    <property type="component" value="Unassembled WGS sequence"/>
</dbReference>
<organism evidence="1 2">
    <name type="scientific">Nyctereutes procyonoides</name>
    <name type="common">Raccoon dog</name>
    <name type="synonym">Canis procyonoides</name>
    <dbReference type="NCBI Taxonomy" id="34880"/>
    <lineage>
        <taxon>Eukaryota</taxon>
        <taxon>Metazoa</taxon>
        <taxon>Chordata</taxon>
        <taxon>Craniata</taxon>
        <taxon>Vertebrata</taxon>
        <taxon>Euteleostomi</taxon>
        <taxon>Mammalia</taxon>
        <taxon>Eutheria</taxon>
        <taxon>Laurasiatheria</taxon>
        <taxon>Carnivora</taxon>
        <taxon>Caniformia</taxon>
        <taxon>Canidae</taxon>
        <taxon>Nyctereutes</taxon>
    </lineage>
</organism>
<gene>
    <name evidence="1" type="ORF">NYPRO_LOCUS24569</name>
</gene>
<comment type="caution">
    <text evidence="1">The sequence shown here is derived from an EMBL/GenBank/DDBJ whole genome shotgun (WGS) entry which is preliminary data.</text>
</comment>
<dbReference type="EMBL" id="CAJHUB010000775">
    <property type="protein sequence ID" value="CAD7691775.1"/>
    <property type="molecule type" value="Genomic_DNA"/>
</dbReference>
<evidence type="ECO:0000313" key="2">
    <source>
        <dbReference type="Proteomes" id="UP000645828"/>
    </source>
</evidence>
<keyword evidence="2" id="KW-1185">Reference proteome</keyword>
<name>A0A811ZT23_NYCPR</name>
<accession>A0A811ZT23</accession>
<evidence type="ECO:0000313" key="1">
    <source>
        <dbReference type="EMBL" id="CAD7691775.1"/>
    </source>
</evidence>
<dbReference type="AlphaFoldDB" id="A0A811ZT23"/>